<comment type="caution">
    <text evidence="3">The sequence shown here is derived from an EMBL/GenBank/DDBJ whole genome shotgun (WGS) entry which is preliminary data.</text>
</comment>
<proteinExistence type="predicted"/>
<dbReference type="EMBL" id="JAINWA010000001">
    <property type="protein sequence ID" value="MCD1653888.1"/>
    <property type="molecule type" value="Genomic_DNA"/>
</dbReference>
<protein>
    <submittedName>
        <fullName evidence="3">Endonuclease/exonuclease/phosphatase family protein</fullName>
    </submittedName>
</protein>
<accession>A0AAE3EHU7</accession>
<dbReference type="AlphaFoldDB" id="A0AAE3EHU7"/>
<keyword evidence="3" id="KW-0540">Nuclease</keyword>
<evidence type="ECO:0000313" key="4">
    <source>
        <dbReference type="Proteomes" id="UP001198163"/>
    </source>
</evidence>
<dbReference type="Gene3D" id="3.60.10.10">
    <property type="entry name" value="Endonuclease/exonuclease/phosphatase"/>
    <property type="match status" value="1"/>
</dbReference>
<evidence type="ECO:0000259" key="2">
    <source>
        <dbReference type="Pfam" id="PF19580"/>
    </source>
</evidence>
<dbReference type="InterPro" id="IPR036691">
    <property type="entry name" value="Endo/exonu/phosph_ase_sf"/>
</dbReference>
<dbReference type="RefSeq" id="WP_230753463.1">
    <property type="nucleotide sequence ID" value="NZ_JAINWA010000001.1"/>
</dbReference>
<keyword evidence="3" id="KW-0255">Endonuclease</keyword>
<dbReference type="PANTHER" id="PTHR42834">
    <property type="entry name" value="ENDONUCLEASE/EXONUCLEASE/PHOSPHATASE FAMILY PROTEIN (AFU_ORTHOLOGUE AFUA_3G09210)"/>
    <property type="match status" value="1"/>
</dbReference>
<dbReference type="Proteomes" id="UP001198163">
    <property type="component" value="Unassembled WGS sequence"/>
</dbReference>
<keyword evidence="4" id="KW-1185">Reference proteome</keyword>
<reference evidence="3" key="1">
    <citation type="submission" date="2021-08" db="EMBL/GenBank/DDBJ databases">
        <title>Comparative analyses of Brucepasteria parasyntrophica and Teretinema zuelzerae.</title>
        <authorList>
            <person name="Song Y."/>
            <person name="Brune A."/>
        </authorList>
    </citation>
    <scope>NUCLEOTIDE SEQUENCE</scope>
    <source>
        <strain evidence="3">DSM 1903</strain>
    </source>
</reference>
<sequence>MRLRNFFFVWWAILASIGFASCAVPYSCSGGEAERITIMSWNTQLFFDPYENGSEYAEFTGAKTRWSAEKYGTRLDRLREILYLAGETGGKGPKGLPEIVVLQEIENRTVLEDLCNRIGGNNRFVSSIFVDPEKGTAFGTGILSRLPVIEVRAHTIDSGGVRVRPTMHCVFDCGGTRLHVFAVHWKSKGGSLESTAVRAAQEAQLAGLMASVIEAEPFALVVACGDFNQQSEEFTLLGEYASVWDSGFSQTFGPQGSYYYQGNWERIDNCFLSESLTDGDGWDFQEFTLLCEGPLLTEGAVPYRYEVFSGNGYSDHLPLLIGIKRM</sequence>
<keyword evidence="1" id="KW-0732">Signal</keyword>
<feature type="signal peptide" evidence="1">
    <location>
        <begin position="1"/>
        <end position="20"/>
    </location>
</feature>
<evidence type="ECO:0000256" key="1">
    <source>
        <dbReference type="SAM" id="SignalP"/>
    </source>
</evidence>
<evidence type="ECO:0000313" key="3">
    <source>
        <dbReference type="EMBL" id="MCD1653888.1"/>
    </source>
</evidence>
<dbReference type="Pfam" id="PF19580">
    <property type="entry name" value="Exo_endo_phos_3"/>
    <property type="match status" value="1"/>
</dbReference>
<feature type="chain" id="PRO_5042097465" evidence="1">
    <location>
        <begin position="21"/>
        <end position="326"/>
    </location>
</feature>
<organism evidence="3 4">
    <name type="scientific">Teretinema zuelzerae</name>
    <dbReference type="NCBI Taxonomy" id="156"/>
    <lineage>
        <taxon>Bacteria</taxon>
        <taxon>Pseudomonadati</taxon>
        <taxon>Spirochaetota</taxon>
        <taxon>Spirochaetia</taxon>
        <taxon>Spirochaetales</taxon>
        <taxon>Treponemataceae</taxon>
        <taxon>Teretinema</taxon>
    </lineage>
</organism>
<dbReference type="PROSITE" id="PS51257">
    <property type="entry name" value="PROKAR_LIPOPROTEIN"/>
    <property type="match status" value="1"/>
</dbReference>
<keyword evidence="3" id="KW-0378">Hydrolase</keyword>
<name>A0AAE3EHU7_9SPIR</name>
<gene>
    <name evidence="3" type="ORF">K7J14_04135</name>
</gene>
<dbReference type="InterPro" id="IPR005135">
    <property type="entry name" value="Endo/exonuclease/phosphatase"/>
</dbReference>
<dbReference type="GO" id="GO:0004519">
    <property type="term" value="F:endonuclease activity"/>
    <property type="evidence" value="ECO:0007669"/>
    <property type="project" value="UniProtKB-KW"/>
</dbReference>
<dbReference type="PANTHER" id="PTHR42834:SF1">
    <property type="entry name" value="ENDONUCLEASE_EXONUCLEASE_PHOSPHATASE FAMILY PROTEIN (AFU_ORTHOLOGUE AFUA_3G09210)"/>
    <property type="match status" value="1"/>
</dbReference>
<dbReference type="SUPFAM" id="SSF56219">
    <property type="entry name" value="DNase I-like"/>
    <property type="match status" value="1"/>
</dbReference>
<feature type="domain" description="Endonuclease/exonuclease/phosphatase" evidence="2">
    <location>
        <begin position="38"/>
        <end position="324"/>
    </location>
</feature>